<feature type="domain" description="Mor transcription activator" evidence="1">
    <location>
        <begin position="52"/>
        <end position="123"/>
    </location>
</feature>
<reference evidence="2 3" key="1">
    <citation type="journal article" date="2008" name="BMC Genomics">
        <title>The missing link: Bordetella petrii is endowed with both the metabolic versatility of environmental bacteria and virulence traits of pathogenic Bordetellae.</title>
        <authorList>
            <person name="Gross R."/>
            <person name="Guzman C.A."/>
            <person name="Sebaihia M."/>
            <person name="Martins Dos Santos V.A."/>
            <person name="Pieper D.H."/>
            <person name="Koebnik R."/>
            <person name="Lechner M."/>
            <person name="Bartels D."/>
            <person name="Buhrmester J."/>
            <person name="Choudhuri J.V."/>
            <person name="Ebensen T."/>
            <person name="Gaigalat L."/>
            <person name="Herrmann S."/>
            <person name="Khachane A.N."/>
            <person name="Larisch C."/>
            <person name="Link S."/>
            <person name="Linke B."/>
            <person name="Meyer F."/>
            <person name="Mormann S."/>
            <person name="Nakunst D."/>
            <person name="Rueckert C."/>
            <person name="Schneiker-Bekel S."/>
            <person name="Schulze K."/>
            <person name="Vorhoelter F.J."/>
            <person name="Yevsa T."/>
            <person name="Engle J.T."/>
            <person name="Goldman W.E."/>
            <person name="Puehler A."/>
            <person name="Goebel U.B."/>
            <person name="Goesmann A."/>
            <person name="Bloecker H."/>
            <person name="Kaiser O."/>
            <person name="Martinez-Arias R."/>
        </authorList>
    </citation>
    <scope>NUCLEOTIDE SEQUENCE [LARGE SCALE GENOMIC DNA]</scope>
    <source>
        <strain evidence="3">ATCC BAA-461 / DSM 12804 / CCUG 43448 / CIP 107267 / Se-1111R</strain>
    </source>
</reference>
<dbReference type="InterPro" id="IPR014875">
    <property type="entry name" value="Mor_transcription_activator"/>
</dbReference>
<keyword evidence="3" id="KW-1185">Reference proteome</keyword>
<accession>A9ID21</accession>
<evidence type="ECO:0000313" key="3">
    <source>
        <dbReference type="Proteomes" id="UP000001225"/>
    </source>
</evidence>
<protein>
    <recommendedName>
        <fullName evidence="1">Mor transcription activator domain-containing protein</fullName>
    </recommendedName>
</protein>
<dbReference type="eggNOG" id="COG5566">
    <property type="taxonomic scope" value="Bacteria"/>
</dbReference>
<evidence type="ECO:0000259" key="1">
    <source>
        <dbReference type="Pfam" id="PF08765"/>
    </source>
</evidence>
<dbReference type="Gene3D" id="1.10.10.60">
    <property type="entry name" value="Homeodomain-like"/>
    <property type="match status" value="1"/>
</dbReference>
<dbReference type="Pfam" id="PF08765">
    <property type="entry name" value="Mor"/>
    <property type="match status" value="1"/>
</dbReference>
<gene>
    <name evidence="2" type="ordered locus">Bpet4398</name>
</gene>
<evidence type="ECO:0000313" key="2">
    <source>
        <dbReference type="EMBL" id="CAP44749.1"/>
    </source>
</evidence>
<dbReference type="InterPro" id="IPR009057">
    <property type="entry name" value="Homeodomain-like_sf"/>
</dbReference>
<organism evidence="2 3">
    <name type="scientific">Bordetella petrii (strain ATCC BAA-461 / DSM 12804 / CCUG 43448 / CIP 107267 / Se-1111R)</name>
    <dbReference type="NCBI Taxonomy" id="340100"/>
    <lineage>
        <taxon>Bacteria</taxon>
        <taxon>Pseudomonadati</taxon>
        <taxon>Pseudomonadota</taxon>
        <taxon>Betaproteobacteria</taxon>
        <taxon>Burkholderiales</taxon>
        <taxon>Alcaligenaceae</taxon>
        <taxon>Bordetella</taxon>
    </lineage>
</organism>
<proteinExistence type="predicted"/>
<dbReference type="STRING" id="94624.Bpet4398"/>
<name>A9ID21_BORPD</name>
<dbReference type="Proteomes" id="UP000001225">
    <property type="component" value="Chromosome"/>
</dbReference>
<dbReference type="AlphaFoldDB" id="A9ID21"/>
<sequence>MADRYYIEADLLPQSLAEVIDAVGMAPAMALVEHAGGTRVYVPERIDGEHLLAQWMGLDAAQALAERFGTDTLDVPRCLVGMRVVRDRRIRAERRAGAPIRDLALRYRLTMRQVYTILANGDQDDAGVGQDSAAVSQFWLF</sequence>
<dbReference type="EMBL" id="AM902716">
    <property type="protein sequence ID" value="CAP44749.1"/>
    <property type="molecule type" value="Genomic_DNA"/>
</dbReference>
<dbReference type="KEGG" id="bpt:Bpet4398"/>
<dbReference type="SUPFAM" id="SSF46689">
    <property type="entry name" value="Homeodomain-like"/>
    <property type="match status" value="1"/>
</dbReference>